<keyword evidence="4" id="KW-1133">Transmembrane helix</keyword>
<dbReference type="PANTHER" id="PTHR43547:SF2">
    <property type="entry name" value="HYBRID SIGNAL TRANSDUCTION HISTIDINE KINASE C"/>
    <property type="match status" value="1"/>
</dbReference>
<dbReference type="SUPFAM" id="SSF55781">
    <property type="entry name" value="GAF domain-like"/>
    <property type="match status" value="1"/>
</dbReference>
<dbReference type="InterPro" id="IPR003594">
    <property type="entry name" value="HATPase_dom"/>
</dbReference>
<dbReference type="SMART" id="SM00387">
    <property type="entry name" value="HATPase_c"/>
    <property type="match status" value="1"/>
</dbReference>
<dbReference type="InterPro" id="IPR014265">
    <property type="entry name" value="XrtA/PrsK"/>
</dbReference>
<dbReference type="SUPFAM" id="SSF47384">
    <property type="entry name" value="Homodimeric domain of signal transducing histidine kinase"/>
    <property type="match status" value="1"/>
</dbReference>
<feature type="transmembrane region" description="Helical" evidence="4">
    <location>
        <begin position="199"/>
        <end position="219"/>
    </location>
</feature>
<dbReference type="PROSITE" id="PS50109">
    <property type="entry name" value="HIS_KIN"/>
    <property type="match status" value="1"/>
</dbReference>
<evidence type="ECO:0000259" key="5">
    <source>
        <dbReference type="PROSITE" id="PS50109"/>
    </source>
</evidence>
<keyword evidence="3" id="KW-0597">Phosphoprotein</keyword>
<keyword evidence="4" id="KW-0472">Membrane</keyword>
<dbReference type="InterPro" id="IPR029016">
    <property type="entry name" value="GAF-like_dom_sf"/>
</dbReference>
<reference evidence="6 7" key="1">
    <citation type="submission" date="2020-04" db="EMBL/GenBank/DDBJ databases">
        <authorList>
            <consortium name="Desulfovibrio sp. FSS-1 genome sequencing consortium"/>
            <person name="Shimoshige H."/>
            <person name="Kobayashi H."/>
            <person name="Maekawa T."/>
        </authorList>
    </citation>
    <scope>NUCLEOTIDE SEQUENCE [LARGE SCALE GENOMIC DNA]</scope>
    <source>
        <strain evidence="6 7">SIID29052-01</strain>
    </source>
</reference>
<feature type="transmembrane region" description="Helical" evidence="4">
    <location>
        <begin position="61"/>
        <end position="84"/>
    </location>
</feature>
<feature type="transmembrane region" description="Helical" evidence="4">
    <location>
        <begin position="328"/>
        <end position="350"/>
    </location>
</feature>
<dbReference type="PANTHER" id="PTHR43547">
    <property type="entry name" value="TWO-COMPONENT HISTIDINE KINASE"/>
    <property type="match status" value="1"/>
</dbReference>
<feature type="transmembrane region" description="Helical" evidence="4">
    <location>
        <begin position="268"/>
        <end position="286"/>
    </location>
</feature>
<dbReference type="InterPro" id="IPR036097">
    <property type="entry name" value="HisK_dim/P_sf"/>
</dbReference>
<feature type="transmembrane region" description="Helical" evidence="4">
    <location>
        <begin position="172"/>
        <end position="193"/>
    </location>
</feature>
<protein>
    <recommendedName>
        <fullName evidence="2">histidine kinase</fullName>
        <ecNumber evidence="2">2.7.13.3</ecNumber>
    </recommendedName>
</protein>
<reference evidence="6 7" key="2">
    <citation type="submission" date="2020-05" db="EMBL/GenBank/DDBJ databases">
        <title>Draft genome sequence of Desulfovibrio sp. strainFSS-1.</title>
        <authorList>
            <person name="Shimoshige H."/>
            <person name="Kobayashi H."/>
            <person name="Maekawa T."/>
        </authorList>
    </citation>
    <scope>NUCLEOTIDE SEQUENCE [LARGE SCALE GENOMIC DNA]</scope>
    <source>
        <strain evidence="6 7">SIID29052-01</strain>
    </source>
</reference>
<dbReference type="CDD" id="cd00082">
    <property type="entry name" value="HisKA"/>
    <property type="match status" value="1"/>
</dbReference>
<keyword evidence="6" id="KW-0808">Transferase</keyword>
<dbReference type="InterPro" id="IPR004358">
    <property type="entry name" value="Sig_transdc_His_kin-like_C"/>
</dbReference>
<dbReference type="PRINTS" id="PR00344">
    <property type="entry name" value="BCTRLSENSOR"/>
</dbReference>
<accession>A0A6V8LW58</accession>
<evidence type="ECO:0000313" key="6">
    <source>
        <dbReference type="EMBL" id="GFK93897.1"/>
    </source>
</evidence>
<dbReference type="Pfam" id="PF02518">
    <property type="entry name" value="HATPase_c"/>
    <property type="match status" value="1"/>
</dbReference>
<dbReference type="EC" id="2.7.13.3" evidence="2"/>
<dbReference type="InterPro" id="IPR003661">
    <property type="entry name" value="HisK_dim/P_dom"/>
</dbReference>
<evidence type="ECO:0000256" key="1">
    <source>
        <dbReference type="ARBA" id="ARBA00000085"/>
    </source>
</evidence>
<keyword evidence="4" id="KW-0812">Transmembrane</keyword>
<keyword evidence="6" id="KW-0418">Kinase</keyword>
<comment type="caution">
    <text evidence="6">The sequence shown here is derived from an EMBL/GenBank/DDBJ whole genome shotgun (WGS) entry which is preliminary data.</text>
</comment>
<dbReference type="Proteomes" id="UP000494245">
    <property type="component" value="Unassembled WGS sequence"/>
</dbReference>
<feature type="transmembrane region" description="Helical" evidence="4">
    <location>
        <begin position="96"/>
        <end position="114"/>
    </location>
</feature>
<dbReference type="InterPro" id="IPR003018">
    <property type="entry name" value="GAF"/>
</dbReference>
<evidence type="ECO:0000313" key="7">
    <source>
        <dbReference type="Proteomes" id="UP000494245"/>
    </source>
</evidence>
<evidence type="ECO:0000256" key="2">
    <source>
        <dbReference type="ARBA" id="ARBA00012438"/>
    </source>
</evidence>
<dbReference type="Gene3D" id="3.30.565.10">
    <property type="entry name" value="Histidine kinase-like ATPase, C-terminal domain"/>
    <property type="match status" value="1"/>
</dbReference>
<dbReference type="SUPFAM" id="SSF55874">
    <property type="entry name" value="ATPase domain of HSP90 chaperone/DNA topoisomerase II/histidine kinase"/>
    <property type="match status" value="1"/>
</dbReference>
<dbReference type="RefSeq" id="WP_173083435.1">
    <property type="nucleotide sequence ID" value="NZ_BLTE01000007.1"/>
</dbReference>
<dbReference type="EMBL" id="BLTE01000007">
    <property type="protein sequence ID" value="GFK93897.1"/>
    <property type="molecule type" value="Genomic_DNA"/>
</dbReference>
<feature type="domain" description="Histidine kinase" evidence="5">
    <location>
        <begin position="483"/>
        <end position="682"/>
    </location>
</feature>
<name>A0A6V8LW58_9BACT</name>
<dbReference type="GO" id="GO:0000155">
    <property type="term" value="F:phosphorelay sensor kinase activity"/>
    <property type="evidence" value="ECO:0007669"/>
    <property type="project" value="InterPro"/>
</dbReference>
<dbReference type="Pfam" id="PF01590">
    <property type="entry name" value="GAF"/>
    <property type="match status" value="1"/>
</dbReference>
<sequence length="690" mass="75267">MIQTTILVLSVLASAALALRMFFLRGNAPGLRTGVAALLLCAALEALDSMLLAQASASLRLAQASMTLGGLAALAWLIFCLDFSRSEQHCARNTPLKRWALLAMLLYGALLLLPPDAVFDMDQAWDRHRSHLSWLGFSFEAGTLSVLIVGMFQLESTLAGAVHGKRWQIKYFIVGVISILASQAFIISLGLLYRSLDYSLIPARQLGLLSGVGLIWHSLRRKGQDVSISMTCRQAQRSIVLFAAGVYLLGLGCIGLAMQFLGGGIDRIFLLAIGGASGVCLIVVLISESFRRKALQIFREYFPADKYDYRAQWLAFTRRLTASNSRESLYRAVLLGFCDTFGMGGGILWLREADTGEFSPEGLLELDAPSWRLASGDGVCATLDARKKPLDLRLDGPGNADPLAAGLSELKAAFAVPVFLGDSLDGVIMLCRQINKGESWDREDFDLMEALANQAQASIHNLRLADQLAKARDMEVMGKVSTFIAHDLKNLVYTLSLILENAKRYIGNEEFQKDMLGSLDNTVSRMHRLIAQIKQLPTRETMRFARVDLAELARDSIKQLPLGNVRFAGESTPATVDPTQMRKVIANLVINAVEASPEASEVLIETGCNGGPYLAVTDNGVGMSEEFIRNELYEPFKTSKPKGMGIGLYQSKHIVEAHGGRIDVLSAPGQGARFTVRFPDVTSMPQADAA</sequence>
<dbReference type="NCBIfam" id="TIGR02916">
    <property type="entry name" value="PEP_his_kin"/>
    <property type="match status" value="1"/>
</dbReference>
<keyword evidence="7" id="KW-1185">Reference proteome</keyword>
<dbReference type="InterPro" id="IPR005467">
    <property type="entry name" value="His_kinase_dom"/>
</dbReference>
<feature type="transmembrane region" description="Helical" evidence="4">
    <location>
        <begin position="239"/>
        <end position="262"/>
    </location>
</feature>
<feature type="transmembrane region" description="Helical" evidence="4">
    <location>
        <begin position="6"/>
        <end position="23"/>
    </location>
</feature>
<dbReference type="Gene3D" id="3.30.450.40">
    <property type="match status" value="1"/>
</dbReference>
<dbReference type="SMART" id="SM00065">
    <property type="entry name" value="GAF"/>
    <property type="match status" value="1"/>
</dbReference>
<dbReference type="InterPro" id="IPR036890">
    <property type="entry name" value="HATPase_C_sf"/>
</dbReference>
<evidence type="ECO:0000256" key="4">
    <source>
        <dbReference type="SAM" id="Phobius"/>
    </source>
</evidence>
<feature type="transmembrane region" description="Helical" evidence="4">
    <location>
        <begin position="134"/>
        <end position="152"/>
    </location>
</feature>
<organism evidence="6 7">
    <name type="scientific">Fundidesulfovibrio magnetotacticus</name>
    <dbReference type="NCBI Taxonomy" id="2730080"/>
    <lineage>
        <taxon>Bacteria</taxon>
        <taxon>Pseudomonadati</taxon>
        <taxon>Thermodesulfobacteriota</taxon>
        <taxon>Desulfovibrionia</taxon>
        <taxon>Desulfovibrionales</taxon>
        <taxon>Desulfovibrionaceae</taxon>
        <taxon>Fundidesulfovibrio</taxon>
    </lineage>
</organism>
<gene>
    <name evidence="6" type="primary">gchK_2</name>
    <name evidence="6" type="ORF">NNJEOMEG_01735</name>
</gene>
<proteinExistence type="predicted"/>
<comment type="catalytic activity">
    <reaction evidence="1">
        <text>ATP + protein L-histidine = ADP + protein N-phospho-L-histidine.</text>
        <dbReference type="EC" id="2.7.13.3"/>
    </reaction>
</comment>
<evidence type="ECO:0000256" key="3">
    <source>
        <dbReference type="ARBA" id="ARBA00022553"/>
    </source>
</evidence>
<dbReference type="AlphaFoldDB" id="A0A6V8LW58"/>